<dbReference type="SUPFAM" id="SSF64005">
    <property type="entry name" value="Undecaprenyl diphosphate synthase"/>
    <property type="match status" value="1"/>
</dbReference>
<feature type="region of interest" description="Disordered" evidence="13">
    <location>
        <begin position="1"/>
        <end position="84"/>
    </location>
</feature>
<dbReference type="AlphaFoldDB" id="A0A9P6FKT8"/>
<comment type="caution">
    <text evidence="14">The sequence shown here is derived from an EMBL/GenBank/DDBJ whole genome shotgun (WGS) entry which is preliminary data.</text>
</comment>
<dbReference type="GO" id="GO:1904423">
    <property type="term" value="C:dehydrodolichyl diphosphate synthase complex"/>
    <property type="evidence" value="ECO:0007669"/>
    <property type="project" value="InterPro"/>
</dbReference>
<evidence type="ECO:0000256" key="3">
    <source>
        <dbReference type="ARBA" id="ARBA00004922"/>
    </source>
</evidence>
<sequence length="355" mass="39695">MSPHLDSPQLRNRSSAKSDHPSEKLSSQPAKEDVPSAVSSIPKSRTFQDFMGDHPTLKPRPRTTSLTFEGLGSNKSTTAGTATPPSSIAALDSSENFFLAGLWRILHLLLLKPIYFLAYAILIIVHELGVSARTMGTYLKVFFLPHKYPVSPELVRILRDDLDCSLAKKPRHLAVILTAETTFMAPEGPSEAEEDAWQERVSCLAQWAAASDIKCLSILRTDPISPESLEVLQERIEFEMARFYKEEKAVPVALVRTLTPITDYPRKAASPHGDRPFDLDVVILSKKDGHERLAGNLRSLSQAALHDELQSKDITMDLMDRQMTADLSEPELIIIYKDDLDLSSYPPWHLRLTEI</sequence>
<keyword evidence="7" id="KW-0812">Transmembrane</keyword>
<dbReference type="EMBL" id="JAABOA010005378">
    <property type="protein sequence ID" value="KAF9577052.1"/>
    <property type="molecule type" value="Genomic_DNA"/>
</dbReference>
<dbReference type="EC" id="2.5.1.87" evidence="5"/>
<dbReference type="GO" id="GO:0045547">
    <property type="term" value="F:ditrans,polycis-polyprenyl diphosphate synthase [(2E,6E)-farnesyl diphosphate specific] activity"/>
    <property type="evidence" value="ECO:0007669"/>
    <property type="project" value="UniProtKB-EC"/>
</dbReference>
<evidence type="ECO:0000256" key="4">
    <source>
        <dbReference type="ARBA" id="ARBA00005432"/>
    </source>
</evidence>
<dbReference type="GO" id="GO:0005789">
    <property type="term" value="C:endoplasmic reticulum membrane"/>
    <property type="evidence" value="ECO:0007669"/>
    <property type="project" value="UniProtKB-SubCell"/>
</dbReference>
<comment type="cofactor">
    <cofactor evidence="1">
        <name>Mg(2+)</name>
        <dbReference type="ChEBI" id="CHEBI:18420"/>
    </cofactor>
</comment>
<comment type="pathway">
    <text evidence="3">Protein modification; protein glycosylation.</text>
</comment>
<keyword evidence="9" id="KW-0460">Magnesium</keyword>
<evidence type="ECO:0000256" key="11">
    <source>
        <dbReference type="ARBA" id="ARBA00023136"/>
    </source>
</evidence>
<evidence type="ECO:0000256" key="2">
    <source>
        <dbReference type="ARBA" id="ARBA00004586"/>
    </source>
</evidence>
<evidence type="ECO:0000256" key="12">
    <source>
        <dbReference type="ARBA" id="ARBA00047353"/>
    </source>
</evidence>
<feature type="compositionally biased region" description="Polar residues" evidence="13">
    <location>
        <begin position="37"/>
        <end position="47"/>
    </location>
</feature>
<comment type="similarity">
    <text evidence="4">Belongs to the UPP synthase family.</text>
</comment>
<dbReference type="PANTHER" id="PTHR21528">
    <property type="entry name" value="DEHYDRODOLICHYL DIPHOSPHATE SYNTHASE COMPLEX SUBUNIT NUS1"/>
    <property type="match status" value="1"/>
</dbReference>
<name>A0A9P6FKT8_9FUNG</name>
<dbReference type="Gene3D" id="3.40.1180.10">
    <property type="entry name" value="Decaprenyl diphosphate synthase-like"/>
    <property type="match status" value="1"/>
</dbReference>
<accession>A0A9P6FKT8</accession>
<dbReference type="OrthoDB" id="19639at2759"/>
<evidence type="ECO:0000256" key="10">
    <source>
        <dbReference type="ARBA" id="ARBA00022989"/>
    </source>
</evidence>
<gene>
    <name evidence="14" type="ORF">BGW38_007991</name>
</gene>
<evidence type="ECO:0000256" key="13">
    <source>
        <dbReference type="SAM" id="MobiDB-lite"/>
    </source>
</evidence>
<protein>
    <recommendedName>
        <fullName evidence="5">ditrans,polycis-polyprenyl diphosphate synthase [(2E,6E)-farnesyldiphosphate specific]</fullName>
        <ecNumber evidence="5">2.5.1.87</ecNumber>
    </recommendedName>
</protein>
<evidence type="ECO:0000256" key="5">
    <source>
        <dbReference type="ARBA" id="ARBA00012596"/>
    </source>
</evidence>
<evidence type="ECO:0000256" key="8">
    <source>
        <dbReference type="ARBA" id="ARBA00022824"/>
    </source>
</evidence>
<keyword evidence="8" id="KW-0256">Endoplasmic reticulum</keyword>
<keyword evidence="11" id="KW-0472">Membrane</keyword>
<keyword evidence="6" id="KW-0808">Transferase</keyword>
<organism evidence="14 15">
    <name type="scientific">Lunasporangiospora selenospora</name>
    <dbReference type="NCBI Taxonomy" id="979761"/>
    <lineage>
        <taxon>Eukaryota</taxon>
        <taxon>Fungi</taxon>
        <taxon>Fungi incertae sedis</taxon>
        <taxon>Mucoromycota</taxon>
        <taxon>Mortierellomycotina</taxon>
        <taxon>Mortierellomycetes</taxon>
        <taxon>Mortierellales</taxon>
        <taxon>Mortierellaceae</taxon>
        <taxon>Lunasporangiospora</taxon>
    </lineage>
</organism>
<dbReference type="InterPro" id="IPR038887">
    <property type="entry name" value="Nus1/NgBR"/>
</dbReference>
<proteinExistence type="inferred from homology"/>
<dbReference type="PANTHER" id="PTHR21528:SF0">
    <property type="entry name" value="DEHYDRODOLICHYL DIPHOSPHATE SYNTHASE COMPLEX SUBUNIT NUS1"/>
    <property type="match status" value="1"/>
</dbReference>
<dbReference type="InterPro" id="IPR036424">
    <property type="entry name" value="UPP_synth-like_sf"/>
</dbReference>
<keyword evidence="10" id="KW-1133">Transmembrane helix</keyword>
<evidence type="ECO:0000256" key="6">
    <source>
        <dbReference type="ARBA" id="ARBA00022679"/>
    </source>
</evidence>
<reference evidence="14" key="1">
    <citation type="journal article" date="2020" name="Fungal Divers.">
        <title>Resolving the Mortierellaceae phylogeny through synthesis of multi-gene phylogenetics and phylogenomics.</title>
        <authorList>
            <person name="Vandepol N."/>
            <person name="Liber J."/>
            <person name="Desiro A."/>
            <person name="Na H."/>
            <person name="Kennedy M."/>
            <person name="Barry K."/>
            <person name="Grigoriev I.V."/>
            <person name="Miller A.N."/>
            <person name="O'Donnell K."/>
            <person name="Stajich J.E."/>
            <person name="Bonito G."/>
        </authorList>
    </citation>
    <scope>NUCLEOTIDE SEQUENCE</scope>
    <source>
        <strain evidence="14">KOD1015</strain>
    </source>
</reference>
<dbReference type="Proteomes" id="UP000780801">
    <property type="component" value="Unassembled WGS sequence"/>
</dbReference>
<comment type="subcellular location">
    <subcellularLocation>
        <location evidence="2">Endoplasmic reticulum membrane</location>
    </subcellularLocation>
</comment>
<evidence type="ECO:0000256" key="9">
    <source>
        <dbReference type="ARBA" id="ARBA00022842"/>
    </source>
</evidence>
<keyword evidence="15" id="KW-1185">Reference proteome</keyword>
<evidence type="ECO:0000256" key="7">
    <source>
        <dbReference type="ARBA" id="ARBA00022692"/>
    </source>
</evidence>
<evidence type="ECO:0000313" key="14">
    <source>
        <dbReference type="EMBL" id="KAF9577052.1"/>
    </source>
</evidence>
<comment type="catalytic activity">
    <reaction evidence="12">
        <text>n isopentenyl diphosphate + (2E,6E)-farnesyl diphosphate = a di-trans,poly-cis-polyprenyl diphosphate + n diphosphate</text>
        <dbReference type="Rhea" id="RHEA:53008"/>
        <dbReference type="Rhea" id="RHEA-COMP:19494"/>
        <dbReference type="ChEBI" id="CHEBI:33019"/>
        <dbReference type="ChEBI" id="CHEBI:128769"/>
        <dbReference type="ChEBI" id="CHEBI:136960"/>
        <dbReference type="ChEBI" id="CHEBI:175763"/>
        <dbReference type="EC" id="2.5.1.87"/>
    </reaction>
</comment>
<evidence type="ECO:0000256" key="1">
    <source>
        <dbReference type="ARBA" id="ARBA00001946"/>
    </source>
</evidence>
<evidence type="ECO:0000313" key="15">
    <source>
        <dbReference type="Proteomes" id="UP000780801"/>
    </source>
</evidence>